<dbReference type="SUPFAM" id="SSF50814">
    <property type="entry name" value="Lipocalins"/>
    <property type="match status" value="1"/>
</dbReference>
<evidence type="ECO:0000313" key="3">
    <source>
        <dbReference type="Proteomes" id="UP000562492"/>
    </source>
</evidence>
<dbReference type="PIRSF" id="PIRSF036226">
    <property type="entry name" value="UCP036226"/>
    <property type="match status" value="1"/>
</dbReference>
<comment type="caution">
    <text evidence="2">The sequence shown here is derived from an EMBL/GenBank/DDBJ whole genome shotgun (WGS) entry which is preliminary data.</text>
</comment>
<protein>
    <recommendedName>
        <fullName evidence="1">THAP4-like heme-binding domain-containing protein</fullName>
    </recommendedName>
</protein>
<organism evidence="2 3">
    <name type="scientific">Comamonas odontotermitis</name>
    <dbReference type="NCBI Taxonomy" id="379895"/>
    <lineage>
        <taxon>Bacteria</taxon>
        <taxon>Pseudomonadati</taxon>
        <taxon>Pseudomonadota</taxon>
        <taxon>Betaproteobacteria</taxon>
        <taxon>Burkholderiales</taxon>
        <taxon>Comamonadaceae</taxon>
        <taxon>Comamonas</taxon>
    </lineage>
</organism>
<name>A0ABR6RCS6_9BURK</name>
<accession>A0ABR6RCS6</accession>
<gene>
    <name evidence="2" type="ORF">HNP33_000995</name>
</gene>
<sequence length="203" mass="22319">MNGKFLAILIIGSSLAGGIARAEENPLGPLAKMVGVWEGDKGNDIAPAQKSTGAIGSPAVSPYFERISIVPGAGATNASEQELVTVQYHQEVFRKSDKQKFHDQVGYWIWDKKFNTILHSYCVPRAVCITAEGKLEDQNKFEVGTDRAIAESIFMKSNGTTRMFSMTMAVNGDDMKYNQTTLTTIYGKDFSHSDSNTLKRVKQ</sequence>
<dbReference type="Gene3D" id="2.40.128.20">
    <property type="match status" value="1"/>
</dbReference>
<reference evidence="2 3" key="1">
    <citation type="submission" date="2020-08" db="EMBL/GenBank/DDBJ databases">
        <title>Functional genomics of gut bacteria from endangered species of beetles.</title>
        <authorList>
            <person name="Carlos-Shanley C."/>
        </authorList>
    </citation>
    <scope>NUCLEOTIDE SEQUENCE [LARGE SCALE GENOMIC DNA]</scope>
    <source>
        <strain evidence="2 3">S00124</strain>
    </source>
</reference>
<evidence type="ECO:0000259" key="1">
    <source>
        <dbReference type="Pfam" id="PF08768"/>
    </source>
</evidence>
<feature type="domain" description="THAP4-like heme-binding" evidence="1">
    <location>
        <begin position="27"/>
        <end position="200"/>
    </location>
</feature>
<evidence type="ECO:0000313" key="2">
    <source>
        <dbReference type="EMBL" id="MBB6576945.1"/>
    </source>
</evidence>
<keyword evidence="3" id="KW-1185">Reference proteome</keyword>
<dbReference type="Proteomes" id="UP000562492">
    <property type="component" value="Unassembled WGS sequence"/>
</dbReference>
<dbReference type="EMBL" id="JACHKZ010000004">
    <property type="protein sequence ID" value="MBB6576945.1"/>
    <property type="molecule type" value="Genomic_DNA"/>
</dbReference>
<proteinExistence type="predicted"/>
<dbReference type="InterPro" id="IPR012674">
    <property type="entry name" value="Calycin"/>
</dbReference>
<dbReference type="Pfam" id="PF08768">
    <property type="entry name" value="THAP4_heme-bd"/>
    <property type="match status" value="1"/>
</dbReference>
<dbReference type="InterPro" id="IPR014602">
    <property type="entry name" value="UCP036226"/>
</dbReference>
<dbReference type="InterPro" id="IPR014878">
    <property type="entry name" value="THAP4-like_heme-bd"/>
</dbReference>
<dbReference type="RefSeq" id="WP_184705916.1">
    <property type="nucleotide sequence ID" value="NZ_JACHKZ010000004.1"/>
</dbReference>